<evidence type="ECO:0000256" key="2">
    <source>
        <dbReference type="ARBA" id="ARBA00005695"/>
    </source>
</evidence>
<dbReference type="Gene3D" id="3.90.76.10">
    <property type="entry name" value="Dipeptide-binding Protein, Domain 1"/>
    <property type="match status" value="1"/>
</dbReference>
<dbReference type="InterPro" id="IPR030678">
    <property type="entry name" value="Peptide/Ni-bd"/>
</dbReference>
<keyword evidence="8" id="KW-1185">Reference proteome</keyword>
<evidence type="ECO:0000313" key="7">
    <source>
        <dbReference type="EMBL" id="QKE92346.1"/>
    </source>
</evidence>
<dbReference type="GO" id="GO:0030288">
    <property type="term" value="C:outer membrane-bounded periplasmic space"/>
    <property type="evidence" value="ECO:0007669"/>
    <property type="project" value="UniProtKB-ARBA"/>
</dbReference>
<evidence type="ECO:0000256" key="3">
    <source>
        <dbReference type="ARBA" id="ARBA00022448"/>
    </source>
</evidence>
<evidence type="ECO:0000256" key="4">
    <source>
        <dbReference type="ARBA" id="ARBA00022729"/>
    </source>
</evidence>
<dbReference type="EMBL" id="CP053708">
    <property type="protein sequence ID" value="QKE92346.1"/>
    <property type="molecule type" value="Genomic_DNA"/>
</dbReference>
<dbReference type="InterPro" id="IPR039424">
    <property type="entry name" value="SBP_5"/>
</dbReference>
<evidence type="ECO:0000259" key="6">
    <source>
        <dbReference type="Pfam" id="PF00496"/>
    </source>
</evidence>
<dbReference type="KEGG" id="lck:HN018_01150"/>
<dbReference type="SUPFAM" id="SSF53850">
    <property type="entry name" value="Periplasmic binding protein-like II"/>
    <property type="match status" value="1"/>
</dbReference>
<keyword evidence="4 5" id="KW-0732">Signal</keyword>
<dbReference type="PANTHER" id="PTHR30290">
    <property type="entry name" value="PERIPLASMIC BINDING COMPONENT OF ABC TRANSPORTER"/>
    <property type="match status" value="1"/>
</dbReference>
<dbReference type="Proteomes" id="UP000500767">
    <property type="component" value="Chromosome"/>
</dbReference>
<dbReference type="Gene3D" id="3.10.105.10">
    <property type="entry name" value="Dipeptide-binding Protein, Domain 3"/>
    <property type="match status" value="1"/>
</dbReference>
<dbReference type="GO" id="GO:0015833">
    <property type="term" value="P:peptide transport"/>
    <property type="evidence" value="ECO:0007669"/>
    <property type="project" value="TreeGrafter"/>
</dbReference>
<feature type="signal peptide" evidence="5">
    <location>
        <begin position="1"/>
        <end position="25"/>
    </location>
</feature>
<protein>
    <submittedName>
        <fullName evidence="7">ABC transporter substrate-binding protein</fullName>
    </submittedName>
</protein>
<dbReference type="Pfam" id="PF00496">
    <property type="entry name" value="SBP_bac_5"/>
    <property type="match status" value="1"/>
</dbReference>
<dbReference type="Gene3D" id="3.40.190.10">
    <property type="entry name" value="Periplasmic binding protein-like II"/>
    <property type="match status" value="1"/>
</dbReference>
<feature type="domain" description="Solute-binding protein family 5" evidence="6">
    <location>
        <begin position="80"/>
        <end position="432"/>
    </location>
</feature>
<dbReference type="CDD" id="cd08512">
    <property type="entry name" value="PBP2_NikA_DppA_OppA_like_7"/>
    <property type="match status" value="1"/>
</dbReference>
<accession>A0A6M8HVS9</accession>
<comment type="subcellular location">
    <subcellularLocation>
        <location evidence="1">Periplasm</location>
    </subcellularLocation>
</comment>
<dbReference type="AlphaFoldDB" id="A0A6M8HVS9"/>
<dbReference type="GO" id="GO:0043190">
    <property type="term" value="C:ATP-binding cassette (ABC) transporter complex"/>
    <property type="evidence" value="ECO:0007669"/>
    <property type="project" value="InterPro"/>
</dbReference>
<keyword evidence="3" id="KW-0813">Transport</keyword>
<gene>
    <name evidence="7" type="ORF">HN018_01150</name>
</gene>
<dbReference type="InterPro" id="IPR000914">
    <property type="entry name" value="SBP_5_dom"/>
</dbReference>
<evidence type="ECO:0000256" key="5">
    <source>
        <dbReference type="SAM" id="SignalP"/>
    </source>
</evidence>
<name>A0A6M8HVS9_9PROT</name>
<proteinExistence type="inferred from homology"/>
<reference evidence="7 8" key="1">
    <citation type="journal article" date="2014" name="World J. Microbiol. Biotechnol.">
        <title>Biodiversity and physiological characteristics of Antarctic and Arctic lichens-associated bacteria.</title>
        <authorList>
            <person name="Lee Y.M."/>
            <person name="Kim E.H."/>
            <person name="Lee H.K."/>
            <person name="Hong S.G."/>
        </authorList>
    </citation>
    <scope>NUCLEOTIDE SEQUENCE [LARGE SCALE GENOMIC DNA]</scope>
    <source>
        <strain evidence="7 8">PAMC 26569</strain>
    </source>
</reference>
<evidence type="ECO:0000256" key="1">
    <source>
        <dbReference type="ARBA" id="ARBA00004418"/>
    </source>
</evidence>
<dbReference type="GO" id="GO:1904680">
    <property type="term" value="F:peptide transmembrane transporter activity"/>
    <property type="evidence" value="ECO:0007669"/>
    <property type="project" value="TreeGrafter"/>
</dbReference>
<feature type="chain" id="PRO_5026905725" evidence="5">
    <location>
        <begin position="26"/>
        <end position="531"/>
    </location>
</feature>
<dbReference type="PANTHER" id="PTHR30290:SF10">
    <property type="entry name" value="PERIPLASMIC OLIGOPEPTIDE-BINDING PROTEIN-RELATED"/>
    <property type="match status" value="1"/>
</dbReference>
<comment type="similarity">
    <text evidence="2">Belongs to the bacterial solute-binding protein 5 family.</text>
</comment>
<dbReference type="PIRSF" id="PIRSF002741">
    <property type="entry name" value="MppA"/>
    <property type="match status" value="1"/>
</dbReference>
<organism evidence="7 8">
    <name type="scientific">Lichenicola cladoniae</name>
    <dbReference type="NCBI Taxonomy" id="1484109"/>
    <lineage>
        <taxon>Bacteria</taxon>
        <taxon>Pseudomonadati</taxon>
        <taxon>Pseudomonadota</taxon>
        <taxon>Alphaproteobacteria</taxon>
        <taxon>Acetobacterales</taxon>
        <taxon>Acetobacteraceae</taxon>
        <taxon>Lichenicola</taxon>
    </lineage>
</organism>
<sequence length="531" mass="58111">MVMLARREMVLATGAGFLLPAWARAASSASLRAQTLVIAVASDPVGLEPAVNRAEPIGSEIILNVFDTLVAWGDASQTMPEPRLARSWTVSPDGCVTTFQLRTDVSFHDGTACDAEAVKFSLDRSLTHNSYTRASLDAVQAVTVTGRWIVEIRLSRPIPFLLTLLAQPQAAIVSPTAVRSMGAAFANTPVGSGPFRICHYDPDVSLILDAVPTYFRGAPGMRRIVYLVIADASTRRLMLENGDIDICQQNGQLSALPMEDLKAYRRNPAIQVIEAPSQIMRQLEFNNRAAGGPTRDLRVRRAMALAVDYDGLIDGVMDGTVDRAYGPLPSSNWAYDPTMERTAFHYDPVQARRLLREAGYAPGSIHLTLYTFQGSLWATVATFLQANFAAVGLDVRIEQVEFPSLRTIQTGGHFEVALDGREAWYNDPDAHITIGYLSSLADTAMTFRMPPDRALDGLILEAQSCPDPVRRKALYGEIQHRIMDRVPGIYLFSNRVIVFARADIRGLKLSGAPPLTEYRSVHRDPAAGTGP</sequence>
<evidence type="ECO:0000313" key="8">
    <source>
        <dbReference type="Proteomes" id="UP000500767"/>
    </source>
</evidence>